<dbReference type="Proteomes" id="UP000007431">
    <property type="component" value="Unassembled WGS sequence"/>
</dbReference>
<dbReference type="Pfam" id="PF24883">
    <property type="entry name" value="NPHP3_N"/>
    <property type="match status" value="1"/>
</dbReference>
<keyword evidence="4" id="KW-1185">Reference proteome</keyword>
<dbReference type="AlphaFoldDB" id="D8QJ31"/>
<dbReference type="PANTHER" id="PTHR10039:SF16">
    <property type="entry name" value="GPI INOSITOL-DEACYLASE"/>
    <property type="match status" value="1"/>
</dbReference>
<dbReference type="RefSeq" id="XP_003027052.1">
    <property type="nucleotide sequence ID" value="XM_003027006.1"/>
</dbReference>
<dbReference type="KEGG" id="scm:SCHCO_02672893"/>
<dbReference type="EMBL" id="GL377313">
    <property type="protein sequence ID" value="EFI92149.1"/>
    <property type="molecule type" value="Genomic_DNA"/>
</dbReference>
<name>D8QJ31_SCHCM</name>
<sequence length="745" mass="82050">MCLSQNPLVYSVFVQPDQPLLPVGLGGGLDGHTYPVKVSGTRFDRRSLAADEDTMSGLWAQALNVYKQDTGIDFDLSASEELLISKGAIFDFIDRKQRDFQNIRRRSSAQHVRGKLLKVANIVESLSDTVGDVVASGAIEVHEQYEAAGFAFETIEYNLRVIGIVADCDMTPEIREASVGLLSHVMVVLGRITQLQKSGHIVEWLKTFGQSNSDVSSALSNLAKVATSHNHIVSALTLKTATRMMTVLAESITGTRHAQLDTQDVLAGIEDIVRKVTMNTLLERRAAYTCLWFLHGDMFMAMKGGTKKALLLHGKVPHHSSAAIQELRQNRTSLDTVERLVLSHFFKPKSGGQALSLRALLSSLACQLMLSHDACSSRLRKLWTKNACGVSQAPMAEIRSTLKEMLDLASDKRIVVVVDALEETLSGDEDHIVDYLKELHKRDNVALLISCRTAARPCDELAAFCDARVAMDQDVVNEDITTLVDSLLRPGGKLARISHHTDIREVLCCRADGSFRWITSLAQSLAGLTVPTSRYVQSHLNNVPDALVSLYQKGLNSIIPAFREDVVRLLKWVIHTAEPLSPAELQQLLLFRYANDSDMPVYDSSEALGQDAAVISLVGSTFLFVCDGVVRLAHSSVKDYLVSLPVESPFRVDEQPEFPLMARTGFAYISSEPVGECPDLGTQRPHHLTWTWVVYMSRADERQYPALEGDFLRRSVISVQTFVEGPSSPTVLVSLMSGAGVRVIP</sequence>
<evidence type="ECO:0000259" key="2">
    <source>
        <dbReference type="Pfam" id="PF24883"/>
    </source>
</evidence>
<evidence type="ECO:0000256" key="1">
    <source>
        <dbReference type="ARBA" id="ARBA00022737"/>
    </source>
</evidence>
<evidence type="ECO:0000313" key="3">
    <source>
        <dbReference type="EMBL" id="EFI92149.1"/>
    </source>
</evidence>
<protein>
    <recommendedName>
        <fullName evidence="2">Nephrocystin 3-like N-terminal domain-containing protein</fullName>
    </recommendedName>
</protein>
<accession>D8QJ31</accession>
<dbReference type="VEuPathDB" id="FungiDB:SCHCODRAFT_02672893"/>
<dbReference type="HOGENOM" id="CLU_018151_0_0_1"/>
<keyword evidence="1" id="KW-0677">Repeat</keyword>
<dbReference type="InParanoid" id="D8QJ31"/>
<reference evidence="3 4" key="1">
    <citation type="journal article" date="2010" name="Nat. Biotechnol.">
        <title>Genome sequence of the model mushroom Schizophyllum commune.</title>
        <authorList>
            <person name="Ohm R.A."/>
            <person name="de Jong J.F."/>
            <person name="Lugones L.G."/>
            <person name="Aerts A."/>
            <person name="Kothe E."/>
            <person name="Stajich J.E."/>
            <person name="de Vries R.P."/>
            <person name="Record E."/>
            <person name="Levasseur A."/>
            <person name="Baker S.E."/>
            <person name="Bartholomew K.A."/>
            <person name="Coutinho P.M."/>
            <person name="Erdmann S."/>
            <person name="Fowler T.J."/>
            <person name="Gathman A.C."/>
            <person name="Lombard V."/>
            <person name="Henrissat B."/>
            <person name="Knabe N."/>
            <person name="Kuees U."/>
            <person name="Lilly W.W."/>
            <person name="Lindquist E."/>
            <person name="Lucas S."/>
            <person name="Magnuson J.K."/>
            <person name="Piumi F."/>
            <person name="Raudaskoski M."/>
            <person name="Salamov A."/>
            <person name="Schmutz J."/>
            <person name="Schwarze F.W.M.R."/>
            <person name="vanKuyk P.A."/>
            <person name="Horton J.S."/>
            <person name="Grigoriev I.V."/>
            <person name="Woesten H.A.B."/>
        </authorList>
    </citation>
    <scope>NUCLEOTIDE SEQUENCE [LARGE SCALE GENOMIC DNA]</scope>
    <source>
        <strain evidence="4">H4-8 / FGSC 9210</strain>
    </source>
</reference>
<proteinExistence type="predicted"/>
<dbReference type="InterPro" id="IPR056884">
    <property type="entry name" value="NPHP3-like_N"/>
</dbReference>
<dbReference type="OrthoDB" id="7464126at2759"/>
<dbReference type="GeneID" id="9593798"/>
<feature type="domain" description="Nephrocystin 3-like N-terminal" evidence="2">
    <location>
        <begin position="289"/>
        <end position="452"/>
    </location>
</feature>
<dbReference type="PANTHER" id="PTHR10039">
    <property type="entry name" value="AMELOGENIN"/>
    <property type="match status" value="1"/>
</dbReference>
<evidence type="ECO:0000313" key="4">
    <source>
        <dbReference type="Proteomes" id="UP000007431"/>
    </source>
</evidence>
<organism evidence="4">
    <name type="scientific">Schizophyllum commune (strain H4-8 / FGSC 9210)</name>
    <name type="common">Split gill fungus</name>
    <dbReference type="NCBI Taxonomy" id="578458"/>
    <lineage>
        <taxon>Eukaryota</taxon>
        <taxon>Fungi</taxon>
        <taxon>Dikarya</taxon>
        <taxon>Basidiomycota</taxon>
        <taxon>Agaricomycotina</taxon>
        <taxon>Agaricomycetes</taxon>
        <taxon>Agaricomycetidae</taxon>
        <taxon>Agaricales</taxon>
        <taxon>Schizophyllaceae</taxon>
        <taxon>Schizophyllum</taxon>
    </lineage>
</organism>
<dbReference type="OMA" id="DTDENCT"/>
<gene>
    <name evidence="3" type="ORF">SCHCODRAFT_237987</name>
</gene>
<dbReference type="STRING" id="578458.D8QJ31"/>